<dbReference type="PANTHER" id="PTHR24421">
    <property type="entry name" value="NITRATE/NITRITE SENSOR PROTEIN NARX-RELATED"/>
    <property type="match status" value="1"/>
</dbReference>
<dbReference type="EMBL" id="JAHKKG010000007">
    <property type="protein sequence ID" value="MBU2666350.1"/>
    <property type="molecule type" value="Genomic_DNA"/>
</dbReference>
<dbReference type="Gene3D" id="1.20.5.1930">
    <property type="match status" value="1"/>
</dbReference>
<dbReference type="Gene3D" id="3.30.450.40">
    <property type="match status" value="1"/>
</dbReference>
<feature type="transmembrane region" description="Helical" evidence="9">
    <location>
        <begin position="171"/>
        <end position="191"/>
    </location>
</feature>
<dbReference type="SMART" id="SM00387">
    <property type="entry name" value="HATPase_c"/>
    <property type="match status" value="1"/>
</dbReference>
<dbReference type="Gene3D" id="3.30.565.10">
    <property type="entry name" value="Histidine kinase-like ATPase, C-terminal domain"/>
    <property type="match status" value="1"/>
</dbReference>
<reference evidence="11 12" key="1">
    <citation type="submission" date="2021-06" db="EMBL/GenBank/DDBJ databases">
        <title>Actinoplanes lichenicola sp. nov., and Actinoplanes ovalisporus sp. nov., isolated from lichen in Thailand.</title>
        <authorList>
            <person name="Saeng-In P."/>
            <person name="Kanchanasin P."/>
            <person name="Yuki M."/>
            <person name="Kudo T."/>
            <person name="Ohkuma M."/>
            <person name="Phongsopitanun W."/>
            <person name="Tanasupawat S."/>
        </authorList>
    </citation>
    <scope>NUCLEOTIDE SEQUENCE [LARGE SCALE GENOMIC DNA]</scope>
    <source>
        <strain evidence="11 12">NBRC 110975</strain>
    </source>
</reference>
<evidence type="ECO:0000256" key="2">
    <source>
        <dbReference type="ARBA" id="ARBA00012438"/>
    </source>
</evidence>
<keyword evidence="3" id="KW-0597">Phosphoprotein</keyword>
<protein>
    <recommendedName>
        <fullName evidence="2">histidine kinase</fullName>
        <ecNumber evidence="2">2.7.13.3</ecNumber>
    </recommendedName>
</protein>
<evidence type="ECO:0000313" key="11">
    <source>
        <dbReference type="EMBL" id="MBU2666350.1"/>
    </source>
</evidence>
<keyword evidence="5" id="KW-0547">Nucleotide-binding</keyword>
<dbReference type="PANTHER" id="PTHR24421:SF10">
    <property type="entry name" value="NITRATE_NITRITE SENSOR PROTEIN NARQ"/>
    <property type="match status" value="1"/>
</dbReference>
<evidence type="ECO:0000256" key="6">
    <source>
        <dbReference type="ARBA" id="ARBA00022777"/>
    </source>
</evidence>
<dbReference type="Pfam" id="PF02518">
    <property type="entry name" value="HATPase_c"/>
    <property type="match status" value="1"/>
</dbReference>
<dbReference type="RefSeq" id="WP_215789797.1">
    <property type="nucleotide sequence ID" value="NZ_JAHKKG010000007.1"/>
</dbReference>
<comment type="caution">
    <text evidence="11">The sequence shown here is derived from an EMBL/GenBank/DDBJ whole genome shotgun (WGS) entry which is preliminary data.</text>
</comment>
<evidence type="ECO:0000313" key="12">
    <source>
        <dbReference type="Proteomes" id="UP001519654"/>
    </source>
</evidence>
<dbReference type="InterPro" id="IPR003594">
    <property type="entry name" value="HATPase_dom"/>
</dbReference>
<accession>A0ABS5YSC8</accession>
<keyword evidence="9" id="KW-1133">Transmembrane helix</keyword>
<keyword evidence="6" id="KW-0418">Kinase</keyword>
<feature type="transmembrane region" description="Helical" evidence="9">
    <location>
        <begin position="272"/>
        <end position="291"/>
    </location>
</feature>
<gene>
    <name evidence="11" type="ORF">KOI35_22870</name>
</gene>
<sequence length="650" mass="67838">MTSNTSRGAVVTAALFALLAVALCLTGPTGPITVLVSVTALVYVAVAQVGAVIIRSRPRRPIGWIFLVSGVAMPVSAAIQAASDLALHTGRVTTGAWLAVVQTPFAVLGAPLVATYGILLFPDRHLGSRGRRILARVYAFQLAGLLIWGTFSTNANDLPVPNPIAIPATDGGVLLILIMGPLSALACVSLWRYARADPGEHAPALRTASRVAWVVPAAYLACVVAGMTTGETAPVAVLENMAAVAVGVAAWVGIVRYGLFDTRAVLSRTLTYALLTVALAAVWLAVAVGLGLVFGGLVPQVVAAVTAALAVLPLRDLAQRRINQLVYGLRDDPAAAFARLGDRLDATAEPAEMLPAAARTVAEALRLPYVAIEVGGETLCRHGKQLPDRPVDALPLPFAGETVGRLQWQDPPGGRLRPDERRLLTGLTRQVAVAARAVVLTEALQNARQTLVAAREEERRRLRRDLHDGLGPTLAGIALGIDTARRSVPAGEGTAELLGTLREATEAAVGDIRRIVYDLRPPVLDELGLAGAVREQAVRLGAADIDVPADLPPLPAAVEVAAYRIAVEALTNAARHAPGTPVSVRLSLDSALEVSVSDDGAGLPDGYRAGVGLTSMRERAAELGGHCRISRREPRGTLVHALIPLPGVAG</sequence>
<evidence type="ECO:0000256" key="1">
    <source>
        <dbReference type="ARBA" id="ARBA00000085"/>
    </source>
</evidence>
<keyword evidence="8" id="KW-0902">Two-component regulatory system</keyword>
<feature type="transmembrane region" description="Helical" evidence="9">
    <location>
        <begin position="61"/>
        <end position="83"/>
    </location>
</feature>
<dbReference type="InterPro" id="IPR011712">
    <property type="entry name" value="Sig_transdc_His_kin_sub3_dim/P"/>
</dbReference>
<evidence type="ECO:0000256" key="5">
    <source>
        <dbReference type="ARBA" id="ARBA00022741"/>
    </source>
</evidence>
<keyword evidence="12" id="KW-1185">Reference proteome</keyword>
<name>A0ABS5YSC8_9ACTN</name>
<keyword evidence="7" id="KW-0067">ATP-binding</keyword>
<proteinExistence type="predicted"/>
<keyword evidence="9" id="KW-0472">Membrane</keyword>
<dbReference type="InterPro" id="IPR029016">
    <property type="entry name" value="GAF-like_dom_sf"/>
</dbReference>
<evidence type="ECO:0000256" key="3">
    <source>
        <dbReference type="ARBA" id="ARBA00022553"/>
    </source>
</evidence>
<evidence type="ECO:0000256" key="4">
    <source>
        <dbReference type="ARBA" id="ARBA00022679"/>
    </source>
</evidence>
<feature type="domain" description="Histidine kinase/HSP90-like ATPase" evidence="10">
    <location>
        <begin position="557"/>
        <end position="647"/>
    </location>
</feature>
<dbReference type="InterPro" id="IPR050482">
    <property type="entry name" value="Sensor_HK_TwoCompSys"/>
</dbReference>
<comment type="catalytic activity">
    <reaction evidence="1">
        <text>ATP + protein L-histidine = ADP + protein N-phospho-L-histidine.</text>
        <dbReference type="EC" id="2.7.13.3"/>
    </reaction>
</comment>
<dbReference type="Pfam" id="PF07730">
    <property type="entry name" value="HisKA_3"/>
    <property type="match status" value="1"/>
</dbReference>
<feature type="transmembrane region" description="Helical" evidence="9">
    <location>
        <begin position="241"/>
        <end position="260"/>
    </location>
</feature>
<evidence type="ECO:0000256" key="9">
    <source>
        <dbReference type="SAM" id="Phobius"/>
    </source>
</evidence>
<feature type="transmembrane region" description="Helical" evidence="9">
    <location>
        <begin position="211"/>
        <end position="229"/>
    </location>
</feature>
<feature type="transmembrane region" description="Helical" evidence="9">
    <location>
        <begin position="133"/>
        <end position="151"/>
    </location>
</feature>
<feature type="transmembrane region" description="Helical" evidence="9">
    <location>
        <begin position="95"/>
        <end position="121"/>
    </location>
</feature>
<evidence type="ECO:0000259" key="10">
    <source>
        <dbReference type="SMART" id="SM00387"/>
    </source>
</evidence>
<evidence type="ECO:0000256" key="7">
    <source>
        <dbReference type="ARBA" id="ARBA00022840"/>
    </source>
</evidence>
<feature type="transmembrane region" description="Helical" evidence="9">
    <location>
        <begin position="34"/>
        <end position="54"/>
    </location>
</feature>
<dbReference type="SUPFAM" id="SSF55874">
    <property type="entry name" value="ATPase domain of HSP90 chaperone/DNA topoisomerase II/histidine kinase"/>
    <property type="match status" value="1"/>
</dbReference>
<keyword evidence="9" id="KW-0812">Transmembrane</keyword>
<dbReference type="InterPro" id="IPR036890">
    <property type="entry name" value="HATPase_C_sf"/>
</dbReference>
<dbReference type="Proteomes" id="UP001519654">
    <property type="component" value="Unassembled WGS sequence"/>
</dbReference>
<dbReference type="CDD" id="cd16917">
    <property type="entry name" value="HATPase_UhpB-NarQ-NarX-like"/>
    <property type="match status" value="1"/>
</dbReference>
<dbReference type="EC" id="2.7.13.3" evidence="2"/>
<keyword evidence="4" id="KW-0808">Transferase</keyword>
<evidence type="ECO:0000256" key="8">
    <source>
        <dbReference type="ARBA" id="ARBA00023012"/>
    </source>
</evidence>
<organism evidence="11 12">
    <name type="scientific">Paractinoplanes bogorensis</name>
    <dbReference type="NCBI Taxonomy" id="1610840"/>
    <lineage>
        <taxon>Bacteria</taxon>
        <taxon>Bacillati</taxon>
        <taxon>Actinomycetota</taxon>
        <taxon>Actinomycetes</taxon>
        <taxon>Micromonosporales</taxon>
        <taxon>Micromonosporaceae</taxon>
        <taxon>Paractinoplanes</taxon>
    </lineage>
</organism>